<keyword evidence="3" id="KW-1185">Reference proteome</keyword>
<keyword evidence="1" id="KW-0812">Transmembrane</keyword>
<evidence type="ECO:0000256" key="1">
    <source>
        <dbReference type="SAM" id="Phobius"/>
    </source>
</evidence>
<evidence type="ECO:0008006" key="4">
    <source>
        <dbReference type="Google" id="ProtNLM"/>
    </source>
</evidence>
<proteinExistence type="predicted"/>
<accession>A0ABP6QKU6</accession>
<organism evidence="2 3">
    <name type="scientific">Actinocorallia longicatena</name>
    <dbReference type="NCBI Taxonomy" id="111803"/>
    <lineage>
        <taxon>Bacteria</taxon>
        <taxon>Bacillati</taxon>
        <taxon>Actinomycetota</taxon>
        <taxon>Actinomycetes</taxon>
        <taxon>Streptosporangiales</taxon>
        <taxon>Thermomonosporaceae</taxon>
        <taxon>Actinocorallia</taxon>
    </lineage>
</organism>
<gene>
    <name evidence="2" type="ORF">GCM10010468_69290</name>
</gene>
<protein>
    <recommendedName>
        <fullName evidence="4">SAF domain-containing protein</fullName>
    </recommendedName>
</protein>
<dbReference type="Proteomes" id="UP001501237">
    <property type="component" value="Unassembled WGS sequence"/>
</dbReference>
<evidence type="ECO:0000313" key="2">
    <source>
        <dbReference type="EMBL" id="GAA3235502.1"/>
    </source>
</evidence>
<evidence type="ECO:0000313" key="3">
    <source>
        <dbReference type="Proteomes" id="UP001501237"/>
    </source>
</evidence>
<feature type="transmembrane region" description="Helical" evidence="1">
    <location>
        <begin position="56"/>
        <end position="77"/>
    </location>
</feature>
<name>A0ABP6QKU6_9ACTN</name>
<reference evidence="3" key="1">
    <citation type="journal article" date="2019" name="Int. J. Syst. Evol. Microbiol.">
        <title>The Global Catalogue of Microorganisms (GCM) 10K type strain sequencing project: providing services to taxonomists for standard genome sequencing and annotation.</title>
        <authorList>
            <consortium name="The Broad Institute Genomics Platform"/>
            <consortium name="The Broad Institute Genome Sequencing Center for Infectious Disease"/>
            <person name="Wu L."/>
            <person name="Ma J."/>
        </authorList>
    </citation>
    <scope>NUCLEOTIDE SEQUENCE [LARGE SCALE GENOMIC DNA]</scope>
    <source>
        <strain evidence="3">JCM 9377</strain>
    </source>
</reference>
<dbReference type="EMBL" id="BAAAUV010000028">
    <property type="protein sequence ID" value="GAA3235502.1"/>
    <property type="molecule type" value="Genomic_DNA"/>
</dbReference>
<sequence length="268" mass="26989">MVVPAVCGVLGYPPELTANMRTSQPTASSNSAGAHGLGTGLAAQRLPVAPRERKPALAALAVLLILGGALVSGYLVIASGERVAAIEVVESIGAGELIPESALREVTIGKTGISYVPWAQKNQVAGRYAAVGLVPDTLLTPAMVTEAKDTLKGRVLVGLALKTSQYPPQTIRLGSTVALYAVGARTDAAVAKPGVLLTTTALVQQIGVQTGRTGGNGDTRFSVAVVPQEAAAITQAASSGNIVMVLVPPGVTVPIPPPVKGTVPKTGG</sequence>
<keyword evidence="1" id="KW-1133">Transmembrane helix</keyword>
<comment type="caution">
    <text evidence="2">The sequence shown here is derived from an EMBL/GenBank/DDBJ whole genome shotgun (WGS) entry which is preliminary data.</text>
</comment>
<keyword evidence="1" id="KW-0472">Membrane</keyword>